<dbReference type="InterPro" id="IPR036927">
    <property type="entry name" value="Cyt_c_oxase-like_su1_sf"/>
</dbReference>
<accession>A0A916VMM3</accession>
<organism evidence="2 3">
    <name type="scientific">Neptunicoccus cionae</name>
    <dbReference type="NCBI Taxonomy" id="2035344"/>
    <lineage>
        <taxon>Bacteria</taxon>
        <taxon>Pseudomonadati</taxon>
        <taxon>Pseudomonadota</taxon>
        <taxon>Alphaproteobacteria</taxon>
        <taxon>Rhodobacterales</taxon>
        <taxon>Paracoccaceae</taxon>
        <taxon>Neptunicoccus</taxon>
    </lineage>
</organism>
<keyword evidence="1" id="KW-1133">Transmembrane helix</keyword>
<sequence length="129" mass="13633">MRGVSFGFLVLAILSAVCGMIWGIFMAATGDHSLSPAHAHLNLLGWVTMAIFAFYYHLVPSAAEGMLPRIHFGLAALGLIGIVPGIVMAQQGQGEGLAKIGSILTLLSMVVFLVAVVREMRQGQSQPAE</sequence>
<proteinExistence type="predicted"/>
<dbReference type="RefSeq" id="WP_188670787.1">
    <property type="nucleotide sequence ID" value="NZ_BMKA01000001.1"/>
</dbReference>
<dbReference type="Proteomes" id="UP000628017">
    <property type="component" value="Unassembled WGS sequence"/>
</dbReference>
<dbReference type="Gene3D" id="1.20.210.10">
    <property type="entry name" value="Cytochrome c oxidase-like, subunit I domain"/>
    <property type="match status" value="1"/>
</dbReference>
<evidence type="ECO:0000256" key="1">
    <source>
        <dbReference type="SAM" id="Phobius"/>
    </source>
</evidence>
<feature type="transmembrane region" description="Helical" evidence="1">
    <location>
        <begin position="70"/>
        <end position="90"/>
    </location>
</feature>
<reference evidence="2" key="2">
    <citation type="submission" date="2020-09" db="EMBL/GenBank/DDBJ databases">
        <authorList>
            <person name="Sun Q."/>
            <person name="Zhou Y."/>
        </authorList>
    </citation>
    <scope>NUCLEOTIDE SEQUENCE</scope>
    <source>
        <strain evidence="2">CGMCC 1.15880</strain>
    </source>
</reference>
<keyword evidence="1" id="KW-0812">Transmembrane</keyword>
<feature type="transmembrane region" description="Helical" evidence="1">
    <location>
        <begin position="39"/>
        <end position="58"/>
    </location>
</feature>
<reference evidence="2" key="1">
    <citation type="journal article" date="2014" name="Int. J. Syst. Evol. Microbiol.">
        <title>Complete genome sequence of Corynebacterium casei LMG S-19264T (=DSM 44701T), isolated from a smear-ripened cheese.</title>
        <authorList>
            <consortium name="US DOE Joint Genome Institute (JGI-PGF)"/>
            <person name="Walter F."/>
            <person name="Albersmeier A."/>
            <person name="Kalinowski J."/>
            <person name="Ruckert C."/>
        </authorList>
    </citation>
    <scope>NUCLEOTIDE SEQUENCE</scope>
    <source>
        <strain evidence="2">CGMCC 1.15880</strain>
    </source>
</reference>
<keyword evidence="3" id="KW-1185">Reference proteome</keyword>
<dbReference type="SUPFAM" id="SSF81442">
    <property type="entry name" value="Cytochrome c oxidase subunit I-like"/>
    <property type="match status" value="1"/>
</dbReference>
<keyword evidence="1" id="KW-0472">Membrane</keyword>
<gene>
    <name evidence="2" type="ORF">GCM10011498_06110</name>
</gene>
<protein>
    <submittedName>
        <fullName evidence="2">Uncharacterized protein</fullName>
    </submittedName>
</protein>
<name>A0A916VMM3_9RHOB</name>
<feature type="transmembrane region" description="Helical" evidence="1">
    <location>
        <begin position="7"/>
        <end position="27"/>
    </location>
</feature>
<evidence type="ECO:0000313" key="2">
    <source>
        <dbReference type="EMBL" id="GGA08915.1"/>
    </source>
</evidence>
<comment type="caution">
    <text evidence="2">The sequence shown here is derived from an EMBL/GenBank/DDBJ whole genome shotgun (WGS) entry which is preliminary data.</text>
</comment>
<dbReference type="EMBL" id="BMKA01000001">
    <property type="protein sequence ID" value="GGA08915.1"/>
    <property type="molecule type" value="Genomic_DNA"/>
</dbReference>
<evidence type="ECO:0000313" key="3">
    <source>
        <dbReference type="Proteomes" id="UP000628017"/>
    </source>
</evidence>
<dbReference type="AlphaFoldDB" id="A0A916VMM3"/>
<feature type="transmembrane region" description="Helical" evidence="1">
    <location>
        <begin position="96"/>
        <end position="117"/>
    </location>
</feature>